<dbReference type="InParanoid" id="A0A2I4B571"/>
<evidence type="ECO:0000256" key="1">
    <source>
        <dbReference type="SAM" id="SignalP"/>
    </source>
</evidence>
<accession>A0A2I4B571</accession>
<dbReference type="CTD" id="497366"/>
<keyword evidence="1" id="KW-0732">Signal</keyword>
<name>A0A2I4B571_AUSLI</name>
<protein>
    <submittedName>
        <fullName evidence="3">Uncharacterized protein pnhd isoform X1</fullName>
    </submittedName>
</protein>
<proteinExistence type="predicted"/>
<dbReference type="OrthoDB" id="636685at2759"/>
<dbReference type="STRING" id="52670.A0A2I4B571"/>
<dbReference type="PANTHER" id="PTHR39313:SF1">
    <property type="entry name" value="IM:7138239"/>
    <property type="match status" value="1"/>
</dbReference>
<dbReference type="RefSeq" id="XP_013862889.1">
    <property type="nucleotide sequence ID" value="XM_014007435.1"/>
</dbReference>
<organism evidence="2 3">
    <name type="scientific">Austrofundulus limnaeus</name>
    <name type="common">Annual killifish</name>
    <dbReference type="NCBI Taxonomy" id="52670"/>
    <lineage>
        <taxon>Eukaryota</taxon>
        <taxon>Metazoa</taxon>
        <taxon>Chordata</taxon>
        <taxon>Craniata</taxon>
        <taxon>Vertebrata</taxon>
        <taxon>Euteleostomi</taxon>
        <taxon>Actinopterygii</taxon>
        <taxon>Neopterygii</taxon>
        <taxon>Teleostei</taxon>
        <taxon>Neoteleostei</taxon>
        <taxon>Acanthomorphata</taxon>
        <taxon>Ovalentaria</taxon>
        <taxon>Atherinomorphae</taxon>
        <taxon>Cyprinodontiformes</taxon>
        <taxon>Rivulidae</taxon>
        <taxon>Austrofundulus</taxon>
    </lineage>
</organism>
<dbReference type="AlphaFoldDB" id="A0A2I4B571"/>
<feature type="signal peptide" evidence="1">
    <location>
        <begin position="1"/>
        <end position="23"/>
    </location>
</feature>
<dbReference type="PANTHER" id="PTHR39313">
    <property type="entry name" value="IM:7138239"/>
    <property type="match status" value="1"/>
</dbReference>
<sequence length="318" mass="35613">MNVFQRFLLFHCLLQLTSSGVLSRYIDRTNLISRLCCRRQSHFVCIGQDISGRAVSVDVGLCRSHCGVTIRPPHEAGQQEYLKHSSMLEFLKNKKMRTHRPAPSDGPEGLNQQVTSCGVNQVCEPAGVRVERVLLFEGPREVEVIQECHCEMKLTQCVRVPSLKTYYSGTPYETVLDVGRCSWSKGSQEGFSCVPINFDSALLESPNKVDLIRTVASCELKESCYRAPFVEHHYEIDIHADGVKEEKLKEVDVGRCLGGCTTGSRCLLRNPNDAEMCLLWSESVPSSCVPQGYENHSFISQDGQKRSILSITSCQCQE</sequence>
<feature type="chain" id="PRO_5014133982" evidence="1">
    <location>
        <begin position="24"/>
        <end position="318"/>
    </location>
</feature>
<reference evidence="3" key="1">
    <citation type="submission" date="2025-08" db="UniProtKB">
        <authorList>
            <consortium name="RefSeq"/>
        </authorList>
    </citation>
    <scope>IDENTIFICATION</scope>
    <source>
        <strain evidence="3">Quisiro</strain>
        <tissue evidence="3">Liver</tissue>
    </source>
</reference>
<dbReference type="KEGG" id="alim:106516873"/>
<evidence type="ECO:0000313" key="2">
    <source>
        <dbReference type="Proteomes" id="UP000192220"/>
    </source>
</evidence>
<gene>
    <name evidence="3" type="primary">pnhd</name>
</gene>
<evidence type="ECO:0000313" key="3">
    <source>
        <dbReference type="RefSeq" id="XP_013862889.1"/>
    </source>
</evidence>
<dbReference type="Proteomes" id="UP000192220">
    <property type="component" value="Unplaced"/>
</dbReference>
<keyword evidence="2" id="KW-1185">Reference proteome</keyword>